<keyword evidence="2" id="KW-1185">Reference proteome</keyword>
<reference evidence="1" key="1">
    <citation type="journal article" date="2017" name="Nature">
        <title>The sunflower genome provides insights into oil metabolism, flowering and Asterid evolution.</title>
        <authorList>
            <person name="Badouin H."/>
            <person name="Gouzy J."/>
            <person name="Grassa C.J."/>
            <person name="Murat F."/>
            <person name="Staton S.E."/>
            <person name="Cottret L."/>
            <person name="Lelandais-Briere C."/>
            <person name="Owens G.L."/>
            <person name="Carrere S."/>
            <person name="Mayjonade B."/>
            <person name="Legrand L."/>
            <person name="Gill N."/>
            <person name="Kane N.C."/>
            <person name="Bowers J.E."/>
            <person name="Hubner S."/>
            <person name="Bellec A."/>
            <person name="Berard A."/>
            <person name="Berges H."/>
            <person name="Blanchet N."/>
            <person name="Boniface M.C."/>
            <person name="Brunel D."/>
            <person name="Catrice O."/>
            <person name="Chaidir N."/>
            <person name="Claudel C."/>
            <person name="Donnadieu C."/>
            <person name="Faraut T."/>
            <person name="Fievet G."/>
            <person name="Helmstetter N."/>
            <person name="King M."/>
            <person name="Knapp S.J."/>
            <person name="Lai Z."/>
            <person name="Le Paslier M.C."/>
            <person name="Lippi Y."/>
            <person name="Lorenzon L."/>
            <person name="Mandel J.R."/>
            <person name="Marage G."/>
            <person name="Marchand G."/>
            <person name="Marquand E."/>
            <person name="Bret-Mestries E."/>
            <person name="Morien E."/>
            <person name="Nambeesan S."/>
            <person name="Nguyen T."/>
            <person name="Pegot-Espagnet P."/>
            <person name="Pouilly N."/>
            <person name="Raftis F."/>
            <person name="Sallet E."/>
            <person name="Schiex T."/>
            <person name="Thomas J."/>
            <person name="Vandecasteele C."/>
            <person name="Vares D."/>
            <person name="Vear F."/>
            <person name="Vautrin S."/>
            <person name="Crespi M."/>
            <person name="Mangin B."/>
            <person name="Burke J.M."/>
            <person name="Salse J."/>
            <person name="Munos S."/>
            <person name="Vincourt P."/>
            <person name="Rieseberg L.H."/>
            <person name="Langlade N.B."/>
        </authorList>
    </citation>
    <scope>NUCLEOTIDE SEQUENCE</scope>
    <source>
        <tissue evidence="1">Leaves</tissue>
    </source>
</reference>
<protein>
    <submittedName>
        <fullName evidence="1">Uncharacterized protein</fullName>
    </submittedName>
</protein>
<name>A0A9K3IMJ9_HELAN</name>
<dbReference type="Gramene" id="mRNA:HanXRQr2_Chr07g0303191">
    <property type="protein sequence ID" value="mRNA:HanXRQr2_Chr07g0303191"/>
    <property type="gene ID" value="HanXRQr2_Chr07g0303191"/>
</dbReference>
<dbReference type="AlphaFoldDB" id="A0A9K3IMJ9"/>
<sequence length="63" mass="7423">MKRGQKLPSSDKLSRGRCFSIHNRFRLRTRFETISLWIWKLCNLSKRGSPLTVYLSLGQEEVP</sequence>
<gene>
    <name evidence="1" type="ORF">HanXRQr2_Chr07g0303191</name>
</gene>
<evidence type="ECO:0000313" key="1">
    <source>
        <dbReference type="EMBL" id="KAF5799320.1"/>
    </source>
</evidence>
<dbReference type="EMBL" id="MNCJ02000322">
    <property type="protein sequence ID" value="KAF5799320.1"/>
    <property type="molecule type" value="Genomic_DNA"/>
</dbReference>
<proteinExistence type="predicted"/>
<reference evidence="1" key="2">
    <citation type="submission" date="2020-06" db="EMBL/GenBank/DDBJ databases">
        <title>Helianthus annuus Genome sequencing and assembly Release 2.</title>
        <authorList>
            <person name="Gouzy J."/>
            <person name="Langlade N."/>
            <person name="Munos S."/>
        </authorList>
    </citation>
    <scope>NUCLEOTIDE SEQUENCE</scope>
    <source>
        <tissue evidence="1">Leaves</tissue>
    </source>
</reference>
<organism evidence="1 2">
    <name type="scientific">Helianthus annuus</name>
    <name type="common">Common sunflower</name>
    <dbReference type="NCBI Taxonomy" id="4232"/>
    <lineage>
        <taxon>Eukaryota</taxon>
        <taxon>Viridiplantae</taxon>
        <taxon>Streptophyta</taxon>
        <taxon>Embryophyta</taxon>
        <taxon>Tracheophyta</taxon>
        <taxon>Spermatophyta</taxon>
        <taxon>Magnoliopsida</taxon>
        <taxon>eudicotyledons</taxon>
        <taxon>Gunneridae</taxon>
        <taxon>Pentapetalae</taxon>
        <taxon>asterids</taxon>
        <taxon>campanulids</taxon>
        <taxon>Asterales</taxon>
        <taxon>Asteraceae</taxon>
        <taxon>Asteroideae</taxon>
        <taxon>Heliantheae alliance</taxon>
        <taxon>Heliantheae</taxon>
        <taxon>Helianthus</taxon>
    </lineage>
</organism>
<evidence type="ECO:0000313" key="2">
    <source>
        <dbReference type="Proteomes" id="UP000215914"/>
    </source>
</evidence>
<comment type="caution">
    <text evidence="1">The sequence shown here is derived from an EMBL/GenBank/DDBJ whole genome shotgun (WGS) entry which is preliminary data.</text>
</comment>
<accession>A0A9K3IMJ9</accession>
<dbReference type="Proteomes" id="UP000215914">
    <property type="component" value="Unassembled WGS sequence"/>
</dbReference>